<proteinExistence type="predicted"/>
<name>A0A381S1R3_9ZZZZ</name>
<reference evidence="1" key="1">
    <citation type="submission" date="2018-05" db="EMBL/GenBank/DDBJ databases">
        <authorList>
            <person name="Lanie J.A."/>
            <person name="Ng W.-L."/>
            <person name="Kazmierczak K.M."/>
            <person name="Andrzejewski T.M."/>
            <person name="Davidsen T.M."/>
            <person name="Wayne K.J."/>
            <person name="Tettelin H."/>
            <person name="Glass J.I."/>
            <person name="Rusch D."/>
            <person name="Podicherti R."/>
            <person name="Tsui H.-C.T."/>
            <person name="Winkler M.E."/>
        </authorList>
    </citation>
    <scope>NUCLEOTIDE SEQUENCE</scope>
</reference>
<sequence length="25" mass="3007">MNNTEPIKIKTIPKLFLFFFKMAHP</sequence>
<dbReference type="AlphaFoldDB" id="A0A381S1R3"/>
<protein>
    <submittedName>
        <fullName evidence="1">Uncharacterized protein</fullName>
    </submittedName>
</protein>
<accession>A0A381S1R3</accession>
<dbReference type="EMBL" id="UINC01002388">
    <property type="protein sequence ID" value="SUZ96157.1"/>
    <property type="molecule type" value="Genomic_DNA"/>
</dbReference>
<organism evidence="1">
    <name type="scientific">marine metagenome</name>
    <dbReference type="NCBI Taxonomy" id="408172"/>
    <lineage>
        <taxon>unclassified sequences</taxon>
        <taxon>metagenomes</taxon>
        <taxon>ecological metagenomes</taxon>
    </lineage>
</organism>
<evidence type="ECO:0000313" key="1">
    <source>
        <dbReference type="EMBL" id="SUZ96157.1"/>
    </source>
</evidence>
<gene>
    <name evidence="1" type="ORF">METZ01_LOCUS49011</name>
</gene>